<dbReference type="Pfam" id="PF06429">
    <property type="entry name" value="Flg_bbr_C"/>
    <property type="match status" value="1"/>
</dbReference>
<proteinExistence type="inferred from homology"/>
<dbReference type="PANTHER" id="PTHR30435:SF19">
    <property type="entry name" value="FLAGELLAR BASAL-BODY ROD PROTEIN FLGG"/>
    <property type="match status" value="1"/>
</dbReference>
<evidence type="ECO:0000313" key="6">
    <source>
        <dbReference type="Proteomes" id="UP000190559"/>
    </source>
</evidence>
<accession>A0A1T1NSS4</accession>
<comment type="similarity">
    <text evidence="2">Belongs to the flagella basal body rod proteins family.</text>
</comment>
<dbReference type="GO" id="GO:0009425">
    <property type="term" value="C:bacterial-type flagellum basal body"/>
    <property type="evidence" value="ECO:0007669"/>
    <property type="project" value="UniProtKB-SubCell"/>
</dbReference>
<dbReference type="InterPro" id="IPR010930">
    <property type="entry name" value="Flg_bb/hook_C_dom"/>
</dbReference>
<evidence type="ECO:0000256" key="1">
    <source>
        <dbReference type="ARBA" id="ARBA00004117"/>
    </source>
</evidence>
<dbReference type="AlphaFoldDB" id="A0A1T1NSS4"/>
<evidence type="ECO:0000256" key="2">
    <source>
        <dbReference type="ARBA" id="ARBA00009677"/>
    </source>
</evidence>
<dbReference type="RefSeq" id="WP_078564957.1">
    <property type="nucleotide sequence ID" value="NZ_LOJW01000050.1"/>
</dbReference>
<sequence length="223" mass="23827">MSDTIQAISRSLNADIDALTAVSQNVANLNTPGYQSVRARGDFSAASGTTAMSVQRGDGALRETGRELDLALRGNGFFVTQQHGQQRLLRMGSFVRGADGSLQTREGAAVLTDAGMLTLPQSDIRVDEQGGIWDGEALLAHLRIVDVAEPGRLIPSDGGYRYDGVTAPWNGTVQQGSVEQSNVDAAAETLQLIELSRHAESVQRVISLYDRAMDTGINRIGDN</sequence>
<evidence type="ECO:0000313" key="5">
    <source>
        <dbReference type="EMBL" id="OOW66411.1"/>
    </source>
</evidence>
<gene>
    <name evidence="5" type="ORF">Xmlh_19260</name>
</gene>
<comment type="caution">
    <text evidence="5">The sequence shown here is derived from an EMBL/GenBank/DDBJ whole genome shotgun (WGS) entry which is preliminary data.</text>
</comment>
<feature type="domain" description="Flagellar basal-body/hook protein C-terminal" evidence="4">
    <location>
        <begin position="174"/>
        <end position="218"/>
    </location>
</feature>
<keyword evidence="5" id="KW-0969">Cilium</keyword>
<name>A0A1T1NSS4_9XANT</name>
<comment type="subcellular location">
    <subcellularLocation>
        <location evidence="1">Bacterial flagellum basal body</location>
    </subcellularLocation>
</comment>
<keyword evidence="5" id="KW-0282">Flagellum</keyword>
<dbReference type="SUPFAM" id="SSF117143">
    <property type="entry name" value="Flagellar hook protein flgE"/>
    <property type="match status" value="1"/>
</dbReference>
<dbReference type="EMBL" id="LOJW01000050">
    <property type="protein sequence ID" value="OOW66411.1"/>
    <property type="molecule type" value="Genomic_DNA"/>
</dbReference>
<keyword evidence="5" id="KW-0966">Cell projection</keyword>
<evidence type="ECO:0000256" key="3">
    <source>
        <dbReference type="ARBA" id="ARBA00023143"/>
    </source>
</evidence>
<dbReference type="InterPro" id="IPR037925">
    <property type="entry name" value="FlgE/F/G-like"/>
</dbReference>
<protein>
    <submittedName>
        <fullName evidence="5">Flagellar hook-basal body protein</fullName>
    </submittedName>
</protein>
<dbReference type="Proteomes" id="UP000190559">
    <property type="component" value="Unassembled WGS sequence"/>
</dbReference>
<keyword evidence="3" id="KW-0975">Bacterial flagellum</keyword>
<reference evidence="5 6" key="1">
    <citation type="submission" date="2015-12" db="EMBL/GenBank/DDBJ databases">
        <authorList>
            <person name="Shamseldin A."/>
            <person name="Moawad H."/>
            <person name="Abd El-Rahim W.M."/>
            <person name="Sadowsky M.J."/>
        </authorList>
    </citation>
    <scope>NUCLEOTIDE SEQUENCE [LARGE SCALE GENOMIC DNA]</scope>
    <source>
        <strain evidence="5 6">LMG9050</strain>
    </source>
</reference>
<organism evidence="5 6">
    <name type="scientific">Xanthomonas axonopodis pv. melhusii</name>
    <dbReference type="NCBI Taxonomy" id="487834"/>
    <lineage>
        <taxon>Bacteria</taxon>
        <taxon>Pseudomonadati</taxon>
        <taxon>Pseudomonadota</taxon>
        <taxon>Gammaproteobacteria</taxon>
        <taxon>Lysobacterales</taxon>
        <taxon>Lysobacteraceae</taxon>
        <taxon>Xanthomonas</taxon>
    </lineage>
</organism>
<dbReference type="PANTHER" id="PTHR30435">
    <property type="entry name" value="FLAGELLAR PROTEIN"/>
    <property type="match status" value="1"/>
</dbReference>
<evidence type="ECO:0000259" key="4">
    <source>
        <dbReference type="Pfam" id="PF06429"/>
    </source>
</evidence>